<dbReference type="Proteomes" id="UP000032046">
    <property type="component" value="Unassembled WGS sequence"/>
</dbReference>
<protein>
    <submittedName>
        <fullName evidence="1">Uncharacterized protein</fullName>
    </submittedName>
</protein>
<accession>A0A0D0HBQ8</accession>
<proteinExistence type="predicted"/>
<reference evidence="1 2" key="1">
    <citation type="submission" date="2015-01" db="EMBL/GenBank/DDBJ databases">
        <title>Comparative genomics of non-oral Prevotella species.</title>
        <authorList>
            <person name="Accetto T."/>
            <person name="Nograsek B."/>
            <person name="Avgustin G."/>
        </authorList>
    </citation>
    <scope>NUCLEOTIDE SEQUENCE [LARGE SCALE GENOMIC DNA]</scope>
    <source>
        <strain evidence="1 2">P5-119</strain>
    </source>
</reference>
<name>A0A0D0HBQ8_9BACT</name>
<comment type="caution">
    <text evidence="1">The sequence shown here is derived from an EMBL/GenBank/DDBJ whole genome shotgun (WGS) entry which is preliminary data.</text>
</comment>
<organism evidence="1 2">
    <name type="scientific">Prevotella pectinovora</name>
    <dbReference type="NCBI Taxonomy" id="1602169"/>
    <lineage>
        <taxon>Bacteria</taxon>
        <taxon>Pseudomonadati</taxon>
        <taxon>Bacteroidota</taxon>
        <taxon>Bacteroidia</taxon>
        <taxon>Bacteroidales</taxon>
        <taxon>Prevotellaceae</taxon>
        <taxon>Prevotella</taxon>
    </lineage>
</organism>
<keyword evidence="2" id="KW-1185">Reference proteome</keyword>
<evidence type="ECO:0000313" key="1">
    <source>
        <dbReference type="EMBL" id="KIP61649.1"/>
    </source>
</evidence>
<dbReference type="AlphaFoldDB" id="A0A0D0HBQ8"/>
<dbReference type="STRING" id="1602171.ST44_08965"/>
<evidence type="ECO:0000313" key="2">
    <source>
        <dbReference type="Proteomes" id="UP000032046"/>
    </source>
</evidence>
<gene>
    <name evidence="1" type="ORF">ST44_08965</name>
</gene>
<sequence length="114" mass="12759">MPGIPKAKRPQVLVDIAVIKARHRSISEYRYDLISEVTRLQTTNSNSIINCAMLLSLGYISEATTYAESCGGDGSPGSGWGRDKDEDDNHWWLRCIAVSAAMMRPAKYRVRRGR</sequence>
<dbReference type="EMBL" id="JXQK01000064">
    <property type="protein sequence ID" value="KIP61649.1"/>
    <property type="molecule type" value="Genomic_DNA"/>
</dbReference>